<feature type="transmembrane region" description="Helical" evidence="6">
    <location>
        <begin position="59"/>
        <end position="84"/>
    </location>
</feature>
<comment type="subcellular location">
    <subcellularLocation>
        <location evidence="1">Cell membrane</location>
        <topology evidence="1">Multi-pass membrane protein</topology>
    </subcellularLocation>
</comment>
<reference evidence="7 8" key="1">
    <citation type="submission" date="2016-01" db="EMBL/GenBank/DDBJ databases">
        <authorList>
            <person name="Oliw E.H."/>
        </authorList>
    </citation>
    <scope>NUCLEOTIDE SEQUENCE [LARGE SCALE GENOMIC DNA]</scope>
    <source>
        <strain evidence="7 8">Kerr 14</strain>
    </source>
</reference>
<feature type="transmembrane region" description="Helical" evidence="6">
    <location>
        <begin position="201"/>
        <end position="221"/>
    </location>
</feature>
<dbReference type="PANTHER" id="PTHR30086">
    <property type="entry name" value="ARGININE EXPORTER PROTEIN ARGO"/>
    <property type="match status" value="1"/>
</dbReference>
<sequence>MSLPGDFAMDLADFPGNTIMTLTTLFAYATALFIAAAIPGPGMTAIVARALGSGFRETFFMGLGLVLGDMIYLTGVILGLAFVAQTFQEAFMVLKFAGAAYLLYIAWKLWTAGLLPQELKAKKSTSMPMSFLSGLLITLGNPKTMLFYVALVPTLIDIRMIGPSEYATLLAITFVVLMAVLLPYILLAAKARNLLKRPSALAILNRTAAGILAGTATMIAIRST</sequence>
<evidence type="ECO:0000256" key="6">
    <source>
        <dbReference type="SAM" id="Phobius"/>
    </source>
</evidence>
<keyword evidence="3 6" id="KW-0812">Transmembrane</keyword>
<feature type="transmembrane region" description="Helical" evidence="6">
    <location>
        <begin position="25"/>
        <end position="47"/>
    </location>
</feature>
<name>A0A1S7PPX3_AGRTU</name>
<evidence type="ECO:0000256" key="1">
    <source>
        <dbReference type="ARBA" id="ARBA00004651"/>
    </source>
</evidence>
<evidence type="ECO:0000256" key="4">
    <source>
        <dbReference type="ARBA" id="ARBA00022989"/>
    </source>
</evidence>
<evidence type="ECO:0000256" key="3">
    <source>
        <dbReference type="ARBA" id="ARBA00022692"/>
    </source>
</evidence>
<dbReference type="AlphaFoldDB" id="A0A1S7PPX3"/>
<gene>
    <name evidence="7" type="ORF">AGR4C_Cc20150</name>
</gene>
<dbReference type="EMBL" id="FBWC01000011">
    <property type="protein sequence ID" value="CUX24740.1"/>
    <property type="molecule type" value="Genomic_DNA"/>
</dbReference>
<feature type="transmembrane region" description="Helical" evidence="6">
    <location>
        <begin position="90"/>
        <end position="110"/>
    </location>
</feature>
<protein>
    <submittedName>
        <fullName evidence="7">RhtB family transporter</fullName>
    </submittedName>
</protein>
<evidence type="ECO:0000256" key="2">
    <source>
        <dbReference type="ARBA" id="ARBA00022475"/>
    </source>
</evidence>
<keyword evidence="2" id="KW-1003">Cell membrane</keyword>
<proteinExistence type="predicted"/>
<evidence type="ECO:0000313" key="8">
    <source>
        <dbReference type="Proteomes" id="UP000191897"/>
    </source>
</evidence>
<dbReference type="Proteomes" id="UP000191897">
    <property type="component" value="Unassembled WGS sequence"/>
</dbReference>
<dbReference type="Pfam" id="PF01810">
    <property type="entry name" value="LysE"/>
    <property type="match status" value="1"/>
</dbReference>
<feature type="transmembrane region" description="Helical" evidence="6">
    <location>
        <begin position="168"/>
        <end position="189"/>
    </location>
</feature>
<dbReference type="GO" id="GO:0005886">
    <property type="term" value="C:plasma membrane"/>
    <property type="evidence" value="ECO:0007669"/>
    <property type="project" value="UniProtKB-SubCell"/>
</dbReference>
<evidence type="ECO:0000313" key="7">
    <source>
        <dbReference type="EMBL" id="CUX24740.1"/>
    </source>
</evidence>
<evidence type="ECO:0000256" key="5">
    <source>
        <dbReference type="ARBA" id="ARBA00023136"/>
    </source>
</evidence>
<feature type="transmembrane region" description="Helical" evidence="6">
    <location>
        <begin position="131"/>
        <end position="156"/>
    </location>
</feature>
<dbReference type="InterPro" id="IPR001123">
    <property type="entry name" value="LeuE-type"/>
</dbReference>
<accession>A0A1S7PPX3</accession>
<dbReference type="PANTHER" id="PTHR30086:SF20">
    <property type="entry name" value="ARGININE EXPORTER PROTEIN ARGO-RELATED"/>
    <property type="match status" value="1"/>
</dbReference>
<organism evidence="7 8">
    <name type="scientific">Agrobacterium tumefaciens str. Kerr 14</name>
    <dbReference type="NCBI Taxonomy" id="1183424"/>
    <lineage>
        <taxon>Bacteria</taxon>
        <taxon>Pseudomonadati</taxon>
        <taxon>Pseudomonadota</taxon>
        <taxon>Alphaproteobacteria</taxon>
        <taxon>Hyphomicrobiales</taxon>
        <taxon>Rhizobiaceae</taxon>
        <taxon>Rhizobium/Agrobacterium group</taxon>
        <taxon>Agrobacterium</taxon>
        <taxon>Agrobacterium tumefaciens complex</taxon>
    </lineage>
</organism>
<keyword evidence="4 6" id="KW-1133">Transmembrane helix</keyword>
<dbReference type="GO" id="GO:0015171">
    <property type="term" value="F:amino acid transmembrane transporter activity"/>
    <property type="evidence" value="ECO:0007669"/>
    <property type="project" value="TreeGrafter"/>
</dbReference>
<keyword evidence="5 6" id="KW-0472">Membrane</keyword>